<evidence type="ECO:0000313" key="1">
    <source>
        <dbReference type="EMBL" id="KAI3944676.1"/>
    </source>
</evidence>
<dbReference type="Proteomes" id="UP001202328">
    <property type="component" value="Unassembled WGS sequence"/>
</dbReference>
<sequence length="135" mass="14704">MCSLVSLNPPLGYDFGFEYWLEPPPFAPVLVFFRSLSSFGMTIQSTVPHEVDAEARKLTEGTLHLTVGDGGGRETLGTSTECSFRCLERDLLTANCSNRATKFAGPTVHAANKLLFMGVFRACVTARSYSGAERC</sequence>
<gene>
    <name evidence="1" type="ORF">MKW98_021134</name>
</gene>
<keyword evidence="2" id="KW-1185">Reference proteome</keyword>
<comment type="caution">
    <text evidence="1">The sequence shown here is derived from an EMBL/GenBank/DDBJ whole genome shotgun (WGS) entry which is preliminary data.</text>
</comment>
<organism evidence="1 2">
    <name type="scientific">Papaver atlanticum</name>
    <dbReference type="NCBI Taxonomy" id="357466"/>
    <lineage>
        <taxon>Eukaryota</taxon>
        <taxon>Viridiplantae</taxon>
        <taxon>Streptophyta</taxon>
        <taxon>Embryophyta</taxon>
        <taxon>Tracheophyta</taxon>
        <taxon>Spermatophyta</taxon>
        <taxon>Magnoliopsida</taxon>
        <taxon>Ranunculales</taxon>
        <taxon>Papaveraceae</taxon>
        <taxon>Papaveroideae</taxon>
        <taxon>Papaver</taxon>
    </lineage>
</organism>
<proteinExistence type="predicted"/>
<name>A0AAD4T739_9MAGN</name>
<protein>
    <submittedName>
        <fullName evidence="1">Uncharacterized protein</fullName>
    </submittedName>
</protein>
<accession>A0AAD4T739</accession>
<dbReference type="AlphaFoldDB" id="A0AAD4T739"/>
<dbReference type="EMBL" id="JAJJMB010004025">
    <property type="protein sequence ID" value="KAI3944676.1"/>
    <property type="molecule type" value="Genomic_DNA"/>
</dbReference>
<evidence type="ECO:0000313" key="2">
    <source>
        <dbReference type="Proteomes" id="UP001202328"/>
    </source>
</evidence>
<reference evidence="1" key="1">
    <citation type="submission" date="2022-04" db="EMBL/GenBank/DDBJ databases">
        <title>A functionally conserved STORR gene fusion in Papaver species that diverged 16.8 million years ago.</title>
        <authorList>
            <person name="Catania T."/>
        </authorList>
    </citation>
    <scope>NUCLEOTIDE SEQUENCE</scope>
    <source>
        <strain evidence="1">S-188037</strain>
    </source>
</reference>